<accession>A0A0K0XWM0</accession>
<dbReference type="PROSITE" id="PS50887">
    <property type="entry name" value="GGDEF"/>
    <property type="match status" value="1"/>
</dbReference>
<dbReference type="Gene3D" id="3.30.450.20">
    <property type="entry name" value="PAS domain"/>
    <property type="match status" value="1"/>
</dbReference>
<dbReference type="InterPro" id="IPR000014">
    <property type="entry name" value="PAS"/>
</dbReference>
<dbReference type="OrthoDB" id="7052318at2"/>
<protein>
    <submittedName>
        <fullName evidence="1">Uncharacterized protein</fullName>
    </submittedName>
</protein>
<keyword evidence="2" id="KW-1185">Reference proteome</keyword>
<dbReference type="Pfam" id="PF00990">
    <property type="entry name" value="GGDEF"/>
    <property type="match status" value="1"/>
</dbReference>
<dbReference type="SUPFAM" id="SSF52172">
    <property type="entry name" value="CheY-like"/>
    <property type="match status" value="1"/>
</dbReference>
<dbReference type="InterPro" id="IPR035919">
    <property type="entry name" value="EAL_sf"/>
</dbReference>
<dbReference type="KEGG" id="wma:WM2015_1708"/>
<dbReference type="CDD" id="cd01949">
    <property type="entry name" value="GGDEF"/>
    <property type="match status" value="1"/>
</dbReference>
<dbReference type="InterPro" id="IPR029787">
    <property type="entry name" value="Nucleotide_cyclase"/>
</dbReference>
<evidence type="ECO:0000313" key="1">
    <source>
        <dbReference type="EMBL" id="AKS42078.1"/>
    </source>
</evidence>
<dbReference type="Gene3D" id="3.40.50.2300">
    <property type="match status" value="1"/>
</dbReference>
<sequence length="686" mass="75464">MASPITEIRILVVTDDPSAPRELVQMLGEDAVVRTLFADTSNAVSRTFETDDVDMVVIRIDPNDLGLLETVGRLARDQEDPVPIMGVIKADDARSAVAAAATGVEGLVFTTNPRQMKRLSLFLVESVRARRDARTALKRLEEIESRYTLLLDSSSEAIAYLHEGLHIYANRAYLELFNYESFEDLEGLSMLDLLSSGDSGPDLKKVLKALSRDEIPEEAMTLNAHRQDGSDFQATVAFSSARYGGEYCAQMLVREQVSQADPELARELEKLKTSDMLTGLLNRPAFLERCREQASSREDHAGMAVLLASLDKHDQLQSKLGLGATDALIQESAKLFAQAVGENVAMARVSDHRFGILIDSKNREEAEQIAARVIDHCSGRIIDVRDTSLTVSASVGLAVAGSELADPDALVVQADSALSEALRAGGNAYVRYRPRVSGEAGEDDAAWAERLHHALDNDEFRLVTSPITSMDDDSFLINEVETRLRTEDSDEVLMPSAYLPAAASLDLAPKLDEDMLRRLASALAEKQTGDAHYWLVPLCLDTLSDESVLGKINNMIKGGQLDPQHLIWGFREPEVRDKLRRAQSFIERFKPTGSHFALCDVGPDAECEPLLRHLEIDYLRLAPEMIQNLSGNDALRQSLSSVVACASEHQARVIAPKVEHTGDLATLWQFGITLVQGDFVREEASI</sequence>
<dbReference type="SMART" id="SM00052">
    <property type="entry name" value="EAL"/>
    <property type="match status" value="1"/>
</dbReference>
<name>A0A0K0XWM0_9GAMM</name>
<dbReference type="NCBIfam" id="TIGR00229">
    <property type="entry name" value="sensory_box"/>
    <property type="match status" value="1"/>
</dbReference>
<dbReference type="Proteomes" id="UP000066624">
    <property type="component" value="Chromosome"/>
</dbReference>
<dbReference type="InterPro" id="IPR001633">
    <property type="entry name" value="EAL_dom"/>
</dbReference>
<dbReference type="CDD" id="cd00130">
    <property type="entry name" value="PAS"/>
    <property type="match status" value="1"/>
</dbReference>
<dbReference type="Gene3D" id="3.20.20.450">
    <property type="entry name" value="EAL domain"/>
    <property type="match status" value="1"/>
</dbReference>
<dbReference type="SMART" id="SM00267">
    <property type="entry name" value="GGDEF"/>
    <property type="match status" value="1"/>
</dbReference>
<dbReference type="PANTHER" id="PTHR44757:SF2">
    <property type="entry name" value="BIOFILM ARCHITECTURE MAINTENANCE PROTEIN MBAA"/>
    <property type="match status" value="1"/>
</dbReference>
<reference evidence="1 2" key="1">
    <citation type="submission" date="2015-07" db="EMBL/GenBank/DDBJ databases">
        <authorList>
            <person name="Noorani M."/>
        </authorList>
    </citation>
    <scope>NUCLEOTIDE SEQUENCE [LARGE SCALE GENOMIC DNA]</scope>
    <source>
        <strain evidence="1 2">KCTC 42284</strain>
    </source>
</reference>
<dbReference type="SUPFAM" id="SSF55785">
    <property type="entry name" value="PYP-like sensor domain (PAS domain)"/>
    <property type="match status" value="1"/>
</dbReference>
<dbReference type="InterPro" id="IPR035965">
    <property type="entry name" value="PAS-like_dom_sf"/>
</dbReference>
<dbReference type="Pfam" id="PF00563">
    <property type="entry name" value="EAL"/>
    <property type="match status" value="1"/>
</dbReference>
<evidence type="ECO:0000313" key="2">
    <source>
        <dbReference type="Proteomes" id="UP000066624"/>
    </source>
</evidence>
<gene>
    <name evidence="1" type="ORF">WM2015_1708</name>
</gene>
<proteinExistence type="predicted"/>
<dbReference type="PANTHER" id="PTHR44757">
    <property type="entry name" value="DIGUANYLATE CYCLASE DGCP"/>
    <property type="match status" value="1"/>
</dbReference>
<dbReference type="SUPFAM" id="SSF55073">
    <property type="entry name" value="Nucleotide cyclase"/>
    <property type="match status" value="1"/>
</dbReference>
<dbReference type="NCBIfam" id="TIGR00254">
    <property type="entry name" value="GGDEF"/>
    <property type="match status" value="1"/>
</dbReference>
<dbReference type="EMBL" id="CP012154">
    <property type="protein sequence ID" value="AKS42078.1"/>
    <property type="molecule type" value="Genomic_DNA"/>
</dbReference>
<dbReference type="PROSITE" id="PS50883">
    <property type="entry name" value="EAL"/>
    <property type="match status" value="1"/>
</dbReference>
<dbReference type="SUPFAM" id="SSF141868">
    <property type="entry name" value="EAL domain-like"/>
    <property type="match status" value="1"/>
</dbReference>
<dbReference type="CDD" id="cd01948">
    <property type="entry name" value="EAL"/>
    <property type="match status" value="1"/>
</dbReference>
<organism evidence="1 2">
    <name type="scientific">Wenzhouxiangella marina</name>
    <dbReference type="NCBI Taxonomy" id="1579979"/>
    <lineage>
        <taxon>Bacteria</taxon>
        <taxon>Pseudomonadati</taxon>
        <taxon>Pseudomonadota</taxon>
        <taxon>Gammaproteobacteria</taxon>
        <taxon>Chromatiales</taxon>
        <taxon>Wenzhouxiangellaceae</taxon>
        <taxon>Wenzhouxiangella</taxon>
    </lineage>
</organism>
<dbReference type="InterPro" id="IPR011006">
    <property type="entry name" value="CheY-like_superfamily"/>
</dbReference>
<dbReference type="InterPro" id="IPR052155">
    <property type="entry name" value="Biofilm_reg_signaling"/>
</dbReference>
<dbReference type="Gene3D" id="3.30.70.270">
    <property type="match status" value="1"/>
</dbReference>
<dbReference type="InterPro" id="IPR000160">
    <property type="entry name" value="GGDEF_dom"/>
</dbReference>
<dbReference type="AlphaFoldDB" id="A0A0K0XWM0"/>
<dbReference type="RefSeq" id="WP_049725664.1">
    <property type="nucleotide sequence ID" value="NZ_CP012154.1"/>
</dbReference>
<dbReference type="STRING" id="1579979.WM2015_1708"/>
<dbReference type="InterPro" id="IPR043128">
    <property type="entry name" value="Rev_trsase/Diguanyl_cyclase"/>
</dbReference>
<dbReference type="SMART" id="SM00091">
    <property type="entry name" value="PAS"/>
    <property type="match status" value="1"/>
</dbReference>